<evidence type="ECO:0000313" key="2">
    <source>
        <dbReference type="Proteomes" id="UP000240760"/>
    </source>
</evidence>
<dbReference type="AlphaFoldDB" id="A0A2T4CCB3"/>
<reference evidence="1 2" key="1">
    <citation type="submission" date="2016-07" db="EMBL/GenBank/DDBJ databases">
        <title>Multiple horizontal gene transfer events from other fungi enriched the ability of initially mycotrophic Trichoderma (Ascomycota) to feed on dead plant biomass.</title>
        <authorList>
            <consortium name="DOE Joint Genome Institute"/>
            <person name="Aerts A."/>
            <person name="Atanasova L."/>
            <person name="Chenthamara K."/>
            <person name="Zhang J."/>
            <person name="Grujic M."/>
            <person name="Henrissat B."/>
            <person name="Kuo A."/>
            <person name="Salamov A."/>
            <person name="Lipzen A."/>
            <person name="Labutti K."/>
            <person name="Barry K."/>
            <person name="Miao Y."/>
            <person name="Rahimi M.J."/>
            <person name="Shen Q."/>
            <person name="Grigoriev I.V."/>
            <person name="Kubicek C.P."/>
            <person name="Druzhinina I.S."/>
        </authorList>
    </citation>
    <scope>NUCLEOTIDE SEQUENCE [LARGE SCALE GENOMIC DNA]</scope>
    <source>
        <strain evidence="1 2">ATCC 18648</strain>
    </source>
</reference>
<dbReference type="EMBL" id="KZ679128">
    <property type="protein sequence ID" value="PTB79185.1"/>
    <property type="molecule type" value="Genomic_DNA"/>
</dbReference>
<sequence>MDRKRPVLSTLAPLFLDQVSTGGNGRDRWAMTCMQVPGWGCLWFSTLFLDSTSPAFFVV</sequence>
<proteinExistence type="predicted"/>
<accession>A0A2T4CCB3</accession>
<organism evidence="1 2">
    <name type="scientific">Trichoderma longibrachiatum ATCC 18648</name>
    <dbReference type="NCBI Taxonomy" id="983965"/>
    <lineage>
        <taxon>Eukaryota</taxon>
        <taxon>Fungi</taxon>
        <taxon>Dikarya</taxon>
        <taxon>Ascomycota</taxon>
        <taxon>Pezizomycotina</taxon>
        <taxon>Sordariomycetes</taxon>
        <taxon>Hypocreomycetidae</taxon>
        <taxon>Hypocreales</taxon>
        <taxon>Hypocreaceae</taxon>
        <taxon>Trichoderma</taxon>
    </lineage>
</organism>
<keyword evidence="2" id="KW-1185">Reference proteome</keyword>
<gene>
    <name evidence="1" type="ORF">M440DRAFT_1162920</name>
</gene>
<dbReference type="Proteomes" id="UP000240760">
    <property type="component" value="Unassembled WGS sequence"/>
</dbReference>
<evidence type="ECO:0000313" key="1">
    <source>
        <dbReference type="EMBL" id="PTB79185.1"/>
    </source>
</evidence>
<name>A0A2T4CCB3_TRILO</name>
<protein>
    <submittedName>
        <fullName evidence="1">Uncharacterized protein</fullName>
    </submittedName>
</protein>